<reference evidence="2" key="2">
    <citation type="submission" date="2025-08" db="UniProtKB">
        <authorList>
            <consortium name="RefSeq"/>
        </authorList>
    </citation>
    <scope>IDENTIFICATION</scope>
    <source>
        <tissue evidence="2">Leaf</tissue>
    </source>
</reference>
<protein>
    <submittedName>
        <fullName evidence="2">Protein RALF-like 19</fullName>
    </submittedName>
</protein>
<keyword evidence="1" id="KW-1185">Reference proteome</keyword>
<dbReference type="RefSeq" id="XP_075076666.1">
    <property type="nucleotide sequence ID" value="XM_075220565.1"/>
</dbReference>
<gene>
    <name evidence="2" type="primary">LOC142163293</name>
</gene>
<evidence type="ECO:0000313" key="2">
    <source>
        <dbReference type="RefSeq" id="XP_075076666.1"/>
    </source>
</evidence>
<evidence type="ECO:0000313" key="1">
    <source>
        <dbReference type="Proteomes" id="UP000790787"/>
    </source>
</evidence>
<proteinExistence type="predicted"/>
<dbReference type="Proteomes" id="UP000790787">
    <property type="component" value="Chromosome 8"/>
</dbReference>
<accession>A0AC58RVA8</accession>
<name>A0AC58RVA8_TOBAC</name>
<sequence length="113" mass="12654">MDLRLKIIFFLVLAMIIDPISSSSYDHKYRYTNFGHDFASMLCDHAVAIAGSNTGARRILQAEDSYISYAALSVDSIPCNVRGASYYDCSSHLEINPYRRGCSEITRCARTNS</sequence>
<organism evidence="1 2">
    <name type="scientific">Nicotiana tabacum</name>
    <name type="common">Common tobacco</name>
    <dbReference type="NCBI Taxonomy" id="4097"/>
    <lineage>
        <taxon>Eukaryota</taxon>
        <taxon>Viridiplantae</taxon>
        <taxon>Streptophyta</taxon>
        <taxon>Embryophyta</taxon>
        <taxon>Tracheophyta</taxon>
        <taxon>Spermatophyta</taxon>
        <taxon>Magnoliopsida</taxon>
        <taxon>eudicotyledons</taxon>
        <taxon>Gunneridae</taxon>
        <taxon>Pentapetalae</taxon>
        <taxon>asterids</taxon>
        <taxon>lamiids</taxon>
        <taxon>Solanales</taxon>
        <taxon>Solanaceae</taxon>
        <taxon>Nicotianoideae</taxon>
        <taxon>Nicotianeae</taxon>
        <taxon>Nicotiana</taxon>
    </lineage>
</organism>
<reference evidence="1" key="1">
    <citation type="journal article" date="2014" name="Nat. Commun.">
        <title>The tobacco genome sequence and its comparison with those of tomato and potato.</title>
        <authorList>
            <person name="Sierro N."/>
            <person name="Battey J.N."/>
            <person name="Ouadi S."/>
            <person name="Bakaher N."/>
            <person name="Bovet L."/>
            <person name="Willig A."/>
            <person name="Goepfert S."/>
            <person name="Peitsch M.C."/>
            <person name="Ivanov N.V."/>
        </authorList>
    </citation>
    <scope>NUCLEOTIDE SEQUENCE [LARGE SCALE GENOMIC DNA]</scope>
</reference>